<dbReference type="EMBL" id="KV007542">
    <property type="protein sequence ID" value="KZV31305.1"/>
    <property type="molecule type" value="Genomic_DNA"/>
</dbReference>
<dbReference type="AlphaFoldDB" id="A0A2Z7BB60"/>
<organism evidence="1 2">
    <name type="scientific">Dorcoceras hygrometricum</name>
    <dbReference type="NCBI Taxonomy" id="472368"/>
    <lineage>
        <taxon>Eukaryota</taxon>
        <taxon>Viridiplantae</taxon>
        <taxon>Streptophyta</taxon>
        <taxon>Embryophyta</taxon>
        <taxon>Tracheophyta</taxon>
        <taxon>Spermatophyta</taxon>
        <taxon>Magnoliopsida</taxon>
        <taxon>eudicotyledons</taxon>
        <taxon>Gunneridae</taxon>
        <taxon>Pentapetalae</taxon>
        <taxon>asterids</taxon>
        <taxon>lamiids</taxon>
        <taxon>Lamiales</taxon>
        <taxon>Gesneriaceae</taxon>
        <taxon>Didymocarpoideae</taxon>
        <taxon>Trichosporeae</taxon>
        <taxon>Loxocarpinae</taxon>
        <taxon>Dorcoceras</taxon>
    </lineage>
</organism>
<name>A0A2Z7BB60_9LAMI</name>
<evidence type="ECO:0000313" key="1">
    <source>
        <dbReference type="EMBL" id="KZV31305.1"/>
    </source>
</evidence>
<keyword evidence="2" id="KW-1185">Reference proteome</keyword>
<accession>A0A2Z7BB60</accession>
<proteinExistence type="predicted"/>
<dbReference type="Proteomes" id="UP000250235">
    <property type="component" value="Unassembled WGS sequence"/>
</dbReference>
<reference evidence="1 2" key="1">
    <citation type="journal article" date="2015" name="Proc. Natl. Acad. Sci. U.S.A.">
        <title>The resurrection genome of Boea hygrometrica: A blueprint for survival of dehydration.</title>
        <authorList>
            <person name="Xiao L."/>
            <person name="Yang G."/>
            <person name="Zhang L."/>
            <person name="Yang X."/>
            <person name="Zhao S."/>
            <person name="Ji Z."/>
            <person name="Zhou Q."/>
            <person name="Hu M."/>
            <person name="Wang Y."/>
            <person name="Chen M."/>
            <person name="Xu Y."/>
            <person name="Jin H."/>
            <person name="Xiao X."/>
            <person name="Hu G."/>
            <person name="Bao F."/>
            <person name="Hu Y."/>
            <person name="Wan P."/>
            <person name="Li L."/>
            <person name="Deng X."/>
            <person name="Kuang T."/>
            <person name="Xiang C."/>
            <person name="Zhu J.K."/>
            <person name="Oliver M.J."/>
            <person name="He Y."/>
        </authorList>
    </citation>
    <scope>NUCLEOTIDE SEQUENCE [LARGE SCALE GENOMIC DNA]</scope>
    <source>
        <strain evidence="2">cv. XS01</strain>
    </source>
</reference>
<evidence type="ECO:0000313" key="2">
    <source>
        <dbReference type="Proteomes" id="UP000250235"/>
    </source>
</evidence>
<sequence>MHFTTADIPLSDEPTAVLPPDLTNKISLEHVQTRLRALYQITYENSMEHHRDPSLSVGHNSLRGQLSQLSSWRSTQFAEANSDRDGQRRSWRTTQLMTINSSRGLDTSFDLSLRPDRLRPDTSHVTDLCCSDLVCGNFSSEDLRYGCELVTALRFGMDMCSCLLFGDAVYIVLLSVALGSGSAAAPTELYSFVLAGSPTSYAEAVDRAIDIEEGLQNRRSRVRAEGVKGSRPVV</sequence>
<gene>
    <name evidence="1" type="ORF">F511_16291</name>
</gene>
<protein>
    <submittedName>
        <fullName evidence="1">Uncharacterized protein</fullName>
    </submittedName>
</protein>